<organism evidence="6 7">
    <name type="scientific">Maccoyibacter intestinihominis</name>
    <dbReference type="NCBI Taxonomy" id="3133499"/>
    <lineage>
        <taxon>Bacteria</taxon>
        <taxon>Bacillati</taxon>
        <taxon>Bacillota</taxon>
        <taxon>Clostridia</taxon>
        <taxon>Lachnospirales</taxon>
        <taxon>Lachnospiraceae</taxon>
        <taxon>Maccoyibacter</taxon>
    </lineage>
</organism>
<dbReference type="InterPro" id="IPR000847">
    <property type="entry name" value="LysR_HTH_N"/>
</dbReference>
<reference evidence="6 7" key="1">
    <citation type="submission" date="2024-03" db="EMBL/GenBank/DDBJ databases">
        <title>Human intestinal bacterial collection.</title>
        <authorList>
            <person name="Pauvert C."/>
            <person name="Hitch T.C.A."/>
            <person name="Clavel T."/>
        </authorList>
    </citation>
    <scope>NUCLEOTIDE SEQUENCE [LARGE SCALE GENOMIC DNA]</scope>
    <source>
        <strain evidence="6 7">CLA-AA-H185</strain>
    </source>
</reference>
<keyword evidence="2" id="KW-0805">Transcription regulation</keyword>
<keyword evidence="4" id="KW-0804">Transcription</keyword>
<dbReference type="Proteomes" id="UP001454489">
    <property type="component" value="Unassembled WGS sequence"/>
</dbReference>
<protein>
    <submittedName>
        <fullName evidence="6">LysR family transcriptional regulator</fullName>
    </submittedName>
</protein>
<dbReference type="PANTHER" id="PTHR30126:SF64">
    <property type="entry name" value="HTH-TYPE TRANSCRIPTIONAL REGULATOR CITR"/>
    <property type="match status" value="1"/>
</dbReference>
<dbReference type="RefSeq" id="WP_353529595.1">
    <property type="nucleotide sequence ID" value="NZ_JBBMEX010000001.1"/>
</dbReference>
<evidence type="ECO:0000313" key="6">
    <source>
        <dbReference type="EMBL" id="MEQ2556572.1"/>
    </source>
</evidence>
<dbReference type="SUPFAM" id="SSF53850">
    <property type="entry name" value="Periplasmic binding protein-like II"/>
    <property type="match status" value="1"/>
</dbReference>
<dbReference type="PRINTS" id="PR00039">
    <property type="entry name" value="HTHLYSR"/>
</dbReference>
<evidence type="ECO:0000259" key="5">
    <source>
        <dbReference type="PROSITE" id="PS50931"/>
    </source>
</evidence>
<keyword evidence="3" id="KW-0238">DNA-binding</keyword>
<dbReference type="InterPro" id="IPR036388">
    <property type="entry name" value="WH-like_DNA-bd_sf"/>
</dbReference>
<dbReference type="Gene3D" id="1.10.10.10">
    <property type="entry name" value="Winged helix-like DNA-binding domain superfamily/Winged helix DNA-binding domain"/>
    <property type="match status" value="1"/>
</dbReference>
<dbReference type="CDD" id="cd05466">
    <property type="entry name" value="PBP2_LTTR_substrate"/>
    <property type="match status" value="1"/>
</dbReference>
<name>A0ABV1HA42_9FIRM</name>
<dbReference type="PROSITE" id="PS50931">
    <property type="entry name" value="HTH_LYSR"/>
    <property type="match status" value="1"/>
</dbReference>
<dbReference type="EMBL" id="JBBMEX010000001">
    <property type="protein sequence ID" value="MEQ2556572.1"/>
    <property type="molecule type" value="Genomic_DNA"/>
</dbReference>
<dbReference type="InterPro" id="IPR005119">
    <property type="entry name" value="LysR_subst-bd"/>
</dbReference>
<comment type="similarity">
    <text evidence="1">Belongs to the LysR transcriptional regulatory family.</text>
</comment>
<proteinExistence type="inferred from homology"/>
<dbReference type="InterPro" id="IPR036390">
    <property type="entry name" value="WH_DNA-bd_sf"/>
</dbReference>
<evidence type="ECO:0000256" key="1">
    <source>
        <dbReference type="ARBA" id="ARBA00009437"/>
    </source>
</evidence>
<evidence type="ECO:0000313" key="7">
    <source>
        <dbReference type="Proteomes" id="UP001454489"/>
    </source>
</evidence>
<keyword evidence="7" id="KW-1185">Reference proteome</keyword>
<evidence type="ECO:0000256" key="4">
    <source>
        <dbReference type="ARBA" id="ARBA00023163"/>
    </source>
</evidence>
<dbReference type="Pfam" id="PF00126">
    <property type="entry name" value="HTH_1"/>
    <property type="match status" value="1"/>
</dbReference>
<feature type="domain" description="HTH lysR-type" evidence="5">
    <location>
        <begin position="1"/>
        <end position="60"/>
    </location>
</feature>
<comment type="caution">
    <text evidence="6">The sequence shown here is derived from an EMBL/GenBank/DDBJ whole genome shotgun (WGS) entry which is preliminary data.</text>
</comment>
<dbReference type="Pfam" id="PF03466">
    <property type="entry name" value="LysR_substrate"/>
    <property type="match status" value="1"/>
</dbReference>
<dbReference type="SUPFAM" id="SSF46785">
    <property type="entry name" value="Winged helix' DNA-binding domain"/>
    <property type="match status" value="1"/>
</dbReference>
<sequence length="303" mass="34970">MDINLEYYKIFYYVGKQKSITLAAEELAISQPAVSQAVRHLEEALGSPLFVRTSKGVRLTTEGEVLYSYIKRGYETIRLGEKKFLEMLDLEEGELCIGASDMTLQFYLLEYLERFHEKYPKIRVTVKNAPTPETLKMLQEGVIDFGVISTPIQRRMDFKFRKVRDIQDIFVAGKKFAYLADRKLNYKDLETLPVMCLEGNTSTRAYVEGFLRENGVHLQPEFELATSDMLIRFAMRGFGIAGVAEDFALEAMEKGEIFRLHFDREIPQRHFCIVTDEKVPMTAAARRFLDLLEDKCTPDKHKS</sequence>
<evidence type="ECO:0000256" key="2">
    <source>
        <dbReference type="ARBA" id="ARBA00023015"/>
    </source>
</evidence>
<dbReference type="Gene3D" id="3.40.190.290">
    <property type="match status" value="1"/>
</dbReference>
<dbReference type="PANTHER" id="PTHR30126">
    <property type="entry name" value="HTH-TYPE TRANSCRIPTIONAL REGULATOR"/>
    <property type="match status" value="1"/>
</dbReference>
<gene>
    <name evidence="6" type="ORF">WMO43_01580</name>
</gene>
<accession>A0ABV1HA42</accession>
<evidence type="ECO:0000256" key="3">
    <source>
        <dbReference type="ARBA" id="ARBA00023125"/>
    </source>
</evidence>